<reference evidence="18 19" key="1">
    <citation type="submission" date="2019-10" db="EMBL/GenBank/DDBJ databases">
        <title>New species of Slilvanegrellaceae.</title>
        <authorList>
            <person name="Pitt A."/>
            <person name="Hahn M.W."/>
        </authorList>
    </citation>
    <scope>NUCLEOTIDE SEQUENCE [LARGE SCALE GENOMIC DNA]</scope>
    <source>
        <strain evidence="18 19">SP-Ram-0.45-NSY-1</strain>
    </source>
</reference>
<comment type="catalytic activity">
    <reaction evidence="12 13">
        <text>2 D-alanine + ATP = D-alanyl-D-alanine + ADP + phosphate + H(+)</text>
        <dbReference type="Rhea" id="RHEA:11224"/>
        <dbReference type="ChEBI" id="CHEBI:15378"/>
        <dbReference type="ChEBI" id="CHEBI:30616"/>
        <dbReference type="ChEBI" id="CHEBI:43474"/>
        <dbReference type="ChEBI" id="CHEBI:57416"/>
        <dbReference type="ChEBI" id="CHEBI:57822"/>
        <dbReference type="ChEBI" id="CHEBI:456216"/>
        <dbReference type="EC" id="6.3.2.4"/>
    </reaction>
</comment>
<dbReference type="Pfam" id="PF07478">
    <property type="entry name" value="Dala_Dala_lig_C"/>
    <property type="match status" value="1"/>
</dbReference>
<dbReference type="NCBIfam" id="NF002528">
    <property type="entry name" value="PRK01966.1-4"/>
    <property type="match status" value="1"/>
</dbReference>
<evidence type="ECO:0000256" key="8">
    <source>
        <dbReference type="ARBA" id="ARBA00022960"/>
    </source>
</evidence>
<dbReference type="GO" id="GO:0005829">
    <property type="term" value="C:cytosol"/>
    <property type="evidence" value="ECO:0007669"/>
    <property type="project" value="TreeGrafter"/>
</dbReference>
<keyword evidence="5 16" id="KW-0547">Nucleotide-binding</keyword>
<dbReference type="EMBL" id="WFLM01000001">
    <property type="protein sequence ID" value="KAB8040727.1"/>
    <property type="molecule type" value="Genomic_DNA"/>
</dbReference>
<evidence type="ECO:0000313" key="18">
    <source>
        <dbReference type="EMBL" id="KAB8040727.1"/>
    </source>
</evidence>
<dbReference type="PROSITE" id="PS50975">
    <property type="entry name" value="ATP_GRASP"/>
    <property type="match status" value="1"/>
</dbReference>
<feature type="active site" evidence="14">
    <location>
        <position position="21"/>
    </location>
</feature>
<organism evidence="18 19">
    <name type="scientific">Silvanigrella paludirubra</name>
    <dbReference type="NCBI Taxonomy" id="2499159"/>
    <lineage>
        <taxon>Bacteria</taxon>
        <taxon>Pseudomonadati</taxon>
        <taxon>Bdellovibrionota</taxon>
        <taxon>Oligoflexia</taxon>
        <taxon>Silvanigrellales</taxon>
        <taxon>Silvanigrellaceae</taxon>
        <taxon>Silvanigrella</taxon>
    </lineage>
</organism>
<evidence type="ECO:0000256" key="7">
    <source>
        <dbReference type="ARBA" id="ARBA00022842"/>
    </source>
</evidence>
<feature type="domain" description="ATP-grasp" evidence="17">
    <location>
        <begin position="174"/>
        <end position="384"/>
    </location>
</feature>
<keyword evidence="6 16" id="KW-0067">ATP-binding</keyword>
<keyword evidence="3 13" id="KW-0436">Ligase</keyword>
<dbReference type="InterPro" id="IPR016185">
    <property type="entry name" value="PreATP-grasp_dom_sf"/>
</dbReference>
<evidence type="ECO:0000256" key="13">
    <source>
        <dbReference type="HAMAP-Rule" id="MF_00047"/>
    </source>
</evidence>
<evidence type="ECO:0000256" key="4">
    <source>
        <dbReference type="ARBA" id="ARBA00022723"/>
    </source>
</evidence>
<evidence type="ECO:0000256" key="3">
    <source>
        <dbReference type="ARBA" id="ARBA00022598"/>
    </source>
</evidence>
<comment type="similarity">
    <text evidence="2 13">Belongs to the D-alanine--D-alanine ligase family.</text>
</comment>
<name>A0A6N6VY83_9BACT</name>
<evidence type="ECO:0000256" key="2">
    <source>
        <dbReference type="ARBA" id="ARBA00010871"/>
    </source>
</evidence>
<keyword evidence="11 13" id="KW-0961">Cell wall biogenesis/degradation</keyword>
<dbReference type="GO" id="GO:0005524">
    <property type="term" value="F:ATP binding"/>
    <property type="evidence" value="ECO:0007669"/>
    <property type="project" value="UniProtKB-UniRule"/>
</dbReference>
<evidence type="ECO:0000256" key="5">
    <source>
        <dbReference type="ARBA" id="ARBA00022741"/>
    </source>
</evidence>
<feature type="active site" evidence="14">
    <location>
        <position position="223"/>
    </location>
</feature>
<dbReference type="InterPro" id="IPR011095">
    <property type="entry name" value="Dala_Dala_lig_C"/>
</dbReference>
<feature type="binding site" evidence="15">
    <location>
        <position position="334"/>
    </location>
    <ligand>
        <name>Mg(2+)</name>
        <dbReference type="ChEBI" id="CHEBI:18420"/>
        <label>1</label>
    </ligand>
</feature>
<accession>A0A6N6VY83</accession>
<dbReference type="Proteomes" id="UP000437748">
    <property type="component" value="Unassembled WGS sequence"/>
</dbReference>
<evidence type="ECO:0000256" key="1">
    <source>
        <dbReference type="ARBA" id="ARBA00001936"/>
    </source>
</evidence>
<gene>
    <name evidence="13" type="primary">ddl</name>
    <name evidence="18" type="ORF">GCL60_02025</name>
</gene>
<evidence type="ECO:0000256" key="11">
    <source>
        <dbReference type="ARBA" id="ARBA00023316"/>
    </source>
</evidence>
<feature type="binding site" evidence="15">
    <location>
        <position position="350"/>
    </location>
    <ligand>
        <name>Mg(2+)</name>
        <dbReference type="ChEBI" id="CHEBI:18420"/>
        <label>2</label>
    </ligand>
</feature>
<comment type="caution">
    <text evidence="18">The sequence shown here is derived from an EMBL/GenBank/DDBJ whole genome shotgun (WGS) entry which is preliminary data.</text>
</comment>
<dbReference type="PANTHER" id="PTHR23132:SF25">
    <property type="entry name" value="D-ALANINE--D-ALANINE LIGASE A"/>
    <property type="match status" value="1"/>
</dbReference>
<dbReference type="InterPro" id="IPR005905">
    <property type="entry name" value="D_ala_D_ala"/>
</dbReference>
<evidence type="ECO:0000256" key="14">
    <source>
        <dbReference type="PIRSR" id="PIRSR039102-1"/>
    </source>
</evidence>
<comment type="cofactor">
    <cofactor evidence="1">
        <name>Mn(2+)</name>
        <dbReference type="ChEBI" id="CHEBI:29035"/>
    </cofactor>
</comment>
<proteinExistence type="inferred from homology"/>
<dbReference type="InterPro" id="IPR000291">
    <property type="entry name" value="D-Ala_lig_Van_CS"/>
</dbReference>
<dbReference type="AlphaFoldDB" id="A0A6N6VY83"/>
<evidence type="ECO:0000256" key="15">
    <source>
        <dbReference type="PIRSR" id="PIRSR039102-3"/>
    </source>
</evidence>
<dbReference type="Pfam" id="PF01820">
    <property type="entry name" value="Dala_Dala_lig_N"/>
    <property type="match status" value="1"/>
</dbReference>
<dbReference type="OrthoDB" id="5288629at2"/>
<dbReference type="GO" id="GO:0046872">
    <property type="term" value="F:metal ion binding"/>
    <property type="evidence" value="ECO:0007669"/>
    <property type="project" value="UniProtKB-KW"/>
</dbReference>
<dbReference type="HAMAP" id="MF_00047">
    <property type="entry name" value="Dala_Dala_lig"/>
    <property type="match status" value="1"/>
</dbReference>
<evidence type="ECO:0000313" key="19">
    <source>
        <dbReference type="Proteomes" id="UP000437748"/>
    </source>
</evidence>
<evidence type="ECO:0000256" key="16">
    <source>
        <dbReference type="PROSITE-ProRule" id="PRU00409"/>
    </source>
</evidence>
<dbReference type="UniPathway" id="UPA00219"/>
<dbReference type="GO" id="GO:0071555">
    <property type="term" value="P:cell wall organization"/>
    <property type="evidence" value="ECO:0007669"/>
    <property type="project" value="UniProtKB-KW"/>
</dbReference>
<sequence length="401" mass="44964">MERDENKEKVVAVLFGGRSSEHEISLRSALFILKNIPEKYKMIPVGINRNGMFYSLSGTFKASDFVNVTVEDLAIIVKGSIPVSLAGRKNLKTLLLPYIKDEIQKQPLQFSYSDSGQTDQFRILNLDASCFFPVLHGQNGEDGRLQGLFELAEVAYVGCDMRSSVVGIDKDIQKRLARDAGVSVAKYELIEAEGFEKEKEKTISRIEKSIGYPCFVKPNSLGSAVGTGRAKDRLELEKLVKEALAFDQKALVEEPMVGTEVECAFLGTAYSPKVTKAGEIAPKDFYSYEEKYANSSEAELFIPARLSDERMIELQESAKKIANVTGISGLCRIDFWNCKKTNRFIFNEINTLPGLTSISMFPKLWEHEGVLGKEWIEEVIEEAYLRKKRVDKSQYGIKATI</sequence>
<dbReference type="PROSITE" id="PS00843">
    <property type="entry name" value="DALA_DALA_LIGASE_1"/>
    <property type="match status" value="1"/>
</dbReference>
<dbReference type="RefSeq" id="WP_153418245.1">
    <property type="nucleotide sequence ID" value="NZ_WFLM01000001.1"/>
</dbReference>
<evidence type="ECO:0000256" key="12">
    <source>
        <dbReference type="ARBA" id="ARBA00047614"/>
    </source>
</evidence>
<comment type="subcellular location">
    <subcellularLocation>
        <location evidence="13">Cytoplasm</location>
    </subcellularLocation>
</comment>
<keyword evidence="19" id="KW-1185">Reference proteome</keyword>
<keyword evidence="8 13" id="KW-0133">Cell shape</keyword>
<dbReference type="Gene3D" id="3.40.50.20">
    <property type="match status" value="1"/>
</dbReference>
<dbReference type="InterPro" id="IPR011127">
    <property type="entry name" value="Dala_Dala_lig_N"/>
</dbReference>
<dbReference type="Gene3D" id="3.30.1490.20">
    <property type="entry name" value="ATP-grasp fold, A domain"/>
    <property type="match status" value="1"/>
</dbReference>
<comment type="function">
    <text evidence="13">Cell wall formation.</text>
</comment>
<feature type="binding site" evidence="15">
    <location>
        <position position="348"/>
    </location>
    <ligand>
        <name>Mg(2+)</name>
        <dbReference type="ChEBI" id="CHEBI:18420"/>
        <label>2</label>
    </ligand>
</feature>
<comment type="cofactor">
    <cofactor evidence="15">
        <name>Mg(2+)</name>
        <dbReference type="ChEBI" id="CHEBI:18420"/>
    </cofactor>
    <cofactor evidence="15">
        <name>Mn(2+)</name>
        <dbReference type="ChEBI" id="CHEBI:29035"/>
    </cofactor>
    <text evidence="15">Binds 2 magnesium or manganese ions per subunit.</text>
</comment>
<feature type="active site" evidence="14">
    <location>
        <position position="359"/>
    </location>
</feature>
<dbReference type="EC" id="6.3.2.4" evidence="13"/>
<keyword evidence="13" id="KW-0963">Cytoplasm</keyword>
<keyword evidence="9 13" id="KW-0573">Peptidoglycan synthesis</keyword>
<dbReference type="SUPFAM" id="SSF52440">
    <property type="entry name" value="PreATP-grasp domain"/>
    <property type="match status" value="1"/>
</dbReference>
<dbReference type="PANTHER" id="PTHR23132">
    <property type="entry name" value="D-ALANINE--D-ALANINE LIGASE"/>
    <property type="match status" value="1"/>
</dbReference>
<protein>
    <recommendedName>
        <fullName evidence="13">D-alanine--D-alanine ligase</fullName>
        <ecNumber evidence="13">6.3.2.4</ecNumber>
    </recommendedName>
    <alternativeName>
        <fullName evidence="13">D-Ala-D-Ala ligase</fullName>
    </alternativeName>
    <alternativeName>
        <fullName evidence="13">D-alanylalanine synthetase</fullName>
    </alternativeName>
</protein>
<evidence type="ECO:0000256" key="9">
    <source>
        <dbReference type="ARBA" id="ARBA00022984"/>
    </source>
</evidence>
<keyword evidence="4 15" id="KW-0479">Metal-binding</keyword>
<dbReference type="InterPro" id="IPR011761">
    <property type="entry name" value="ATP-grasp"/>
</dbReference>
<feature type="binding site" evidence="15">
    <location>
        <position position="348"/>
    </location>
    <ligand>
        <name>Mg(2+)</name>
        <dbReference type="ChEBI" id="CHEBI:18420"/>
        <label>1</label>
    </ligand>
</feature>
<evidence type="ECO:0000256" key="6">
    <source>
        <dbReference type="ARBA" id="ARBA00022840"/>
    </source>
</evidence>
<keyword evidence="7 15" id="KW-0460">Magnesium</keyword>
<keyword evidence="10 15" id="KW-0464">Manganese</keyword>
<dbReference type="GO" id="GO:0008360">
    <property type="term" value="P:regulation of cell shape"/>
    <property type="evidence" value="ECO:0007669"/>
    <property type="project" value="UniProtKB-KW"/>
</dbReference>
<dbReference type="GO" id="GO:0008716">
    <property type="term" value="F:D-alanine-D-alanine ligase activity"/>
    <property type="evidence" value="ECO:0007669"/>
    <property type="project" value="UniProtKB-UniRule"/>
</dbReference>
<dbReference type="InterPro" id="IPR013815">
    <property type="entry name" value="ATP_grasp_subdomain_1"/>
</dbReference>
<evidence type="ECO:0000256" key="10">
    <source>
        <dbReference type="ARBA" id="ARBA00023211"/>
    </source>
</evidence>
<dbReference type="Gene3D" id="3.30.470.20">
    <property type="entry name" value="ATP-grasp fold, B domain"/>
    <property type="match status" value="1"/>
</dbReference>
<dbReference type="PIRSF" id="PIRSF039102">
    <property type="entry name" value="Ddl/VanB"/>
    <property type="match status" value="1"/>
</dbReference>
<comment type="pathway">
    <text evidence="13">Cell wall biogenesis; peptidoglycan biosynthesis.</text>
</comment>
<evidence type="ECO:0000259" key="17">
    <source>
        <dbReference type="PROSITE" id="PS50975"/>
    </source>
</evidence>
<dbReference type="GO" id="GO:0009252">
    <property type="term" value="P:peptidoglycan biosynthetic process"/>
    <property type="evidence" value="ECO:0007669"/>
    <property type="project" value="UniProtKB-UniRule"/>
</dbReference>
<dbReference type="NCBIfam" id="TIGR01205">
    <property type="entry name" value="D_ala_D_alaTIGR"/>
    <property type="match status" value="1"/>
</dbReference>
<dbReference type="SUPFAM" id="SSF56059">
    <property type="entry name" value="Glutathione synthetase ATP-binding domain-like"/>
    <property type="match status" value="1"/>
</dbReference>